<evidence type="ECO:0000313" key="2">
    <source>
        <dbReference type="Proteomes" id="UP000011747"/>
    </source>
</evidence>
<dbReference type="InterPro" id="IPR011050">
    <property type="entry name" value="Pectin_lyase_fold/virulence"/>
</dbReference>
<gene>
    <name evidence="1" type="ORF">HMPREF1015_02681</name>
</gene>
<dbReference type="SUPFAM" id="SSF51126">
    <property type="entry name" value="Pectin lyase-like"/>
    <property type="match status" value="1"/>
</dbReference>
<dbReference type="RefSeq" id="WP_003354279.1">
    <property type="nucleotide sequence ID" value="NZ_JH414754.1"/>
</dbReference>
<dbReference type="Proteomes" id="UP000011747">
    <property type="component" value="Unassembled WGS sequence"/>
</dbReference>
<name>G9QLM6_9BACI</name>
<proteinExistence type="predicted"/>
<dbReference type="EMBL" id="ACWF01000102">
    <property type="protein sequence ID" value="EHL77946.1"/>
    <property type="molecule type" value="Genomic_DNA"/>
</dbReference>
<feature type="non-terminal residue" evidence="1">
    <location>
        <position position="344"/>
    </location>
</feature>
<protein>
    <recommendedName>
        <fullName evidence="3">DUF1565 domain-containing protein</fullName>
    </recommendedName>
</protein>
<dbReference type="Gene3D" id="2.160.20.10">
    <property type="entry name" value="Single-stranded right-handed beta-helix, Pectin lyase-like"/>
    <property type="match status" value="1"/>
</dbReference>
<accession>G9QLM6</accession>
<dbReference type="InterPro" id="IPR012334">
    <property type="entry name" value="Pectin_lyas_fold"/>
</dbReference>
<sequence>MAGTKTFVNTSLATLQVTLFIREGNDPVSQDGTVSFVLDPGETEVVAFGNAQNSFLNGISLFTIFAGDLYSKIQFVTVVGSELDSLLNTNDVITITKELTDYVLSGSNSSLEAVNNALTVAEMRAALENPQLGLDLTAYNNLTEAQKDQAAETVLMNRPVSGYPTVASVQEALNQAIDQIVDSNNIFVLAGSVDGNGSRANPFGSIAEGIVAVNPGGTVHILRGTYPITTQIAVNKEGITLKGESETLLVLQADLIPLLILSNNTTIDGLTITSDIPYQKEFIQVAGTNTRLMNNTIFGPPQALPMSDWVVNRAVVPQVSVTNLIVENNTFYSLRTGIYINPNV</sequence>
<dbReference type="HOGENOM" id="CLU_810138_0_0_9"/>
<comment type="caution">
    <text evidence="1">The sequence shown here is derived from an EMBL/GenBank/DDBJ whole genome shotgun (WGS) entry which is preliminary data.</text>
</comment>
<evidence type="ECO:0000313" key="1">
    <source>
        <dbReference type="EMBL" id="EHL77946.1"/>
    </source>
</evidence>
<reference evidence="1 2" key="1">
    <citation type="submission" date="2011-09" db="EMBL/GenBank/DDBJ databases">
        <title>The Genome Sequence of Bacillus smithii 7_3_47FAA.</title>
        <authorList>
            <consortium name="The Broad Institute Genome Sequencing Platform"/>
            <person name="Earl A."/>
            <person name="Ward D."/>
            <person name="Feldgarden M."/>
            <person name="Gevers D."/>
            <person name="Daigneault M."/>
            <person name="Strauss J."/>
            <person name="Allen-Vercoe E."/>
            <person name="Young S.K."/>
            <person name="Zeng Q."/>
            <person name="Gargeya S."/>
            <person name="Fitzgerald M."/>
            <person name="Haas B."/>
            <person name="Abouelleil A."/>
            <person name="Alvarado L."/>
            <person name="Arachchi H.M."/>
            <person name="Berlin A."/>
            <person name="Brown A."/>
            <person name="Chapman S.B."/>
            <person name="Chen Z."/>
            <person name="Dunbar C."/>
            <person name="Freedman E."/>
            <person name="Gearin G."/>
            <person name="Goldberg J."/>
            <person name="Griggs A."/>
            <person name="Gujja S."/>
            <person name="Heiman D."/>
            <person name="Howarth C."/>
            <person name="Larson L."/>
            <person name="Lui A."/>
            <person name="MacDonald P.J.P."/>
            <person name="Montmayeur A."/>
            <person name="Murphy C."/>
            <person name="Neiman D."/>
            <person name="Pearson M."/>
            <person name="Priest M."/>
            <person name="Roberts A."/>
            <person name="Saif S."/>
            <person name="Shea T."/>
            <person name="Shenoy N."/>
            <person name="Sisk P."/>
            <person name="Stolte C."/>
            <person name="Sykes S."/>
            <person name="Wortman J."/>
            <person name="Nusbaum C."/>
            <person name="Birren B."/>
        </authorList>
    </citation>
    <scope>NUCLEOTIDE SEQUENCE [LARGE SCALE GENOMIC DNA]</scope>
    <source>
        <strain evidence="1 2">7_3_47FAA</strain>
    </source>
</reference>
<evidence type="ECO:0008006" key="3">
    <source>
        <dbReference type="Google" id="ProtNLM"/>
    </source>
</evidence>
<organism evidence="1 2">
    <name type="scientific">Bacillus smithii 7_3_47FAA</name>
    <dbReference type="NCBI Taxonomy" id="665952"/>
    <lineage>
        <taxon>Bacteria</taxon>
        <taxon>Bacillati</taxon>
        <taxon>Bacillota</taxon>
        <taxon>Bacilli</taxon>
        <taxon>Bacillales</taxon>
        <taxon>Bacillaceae</taxon>
        <taxon>Bacillus</taxon>
    </lineage>
</organism>
<keyword evidence="2" id="KW-1185">Reference proteome</keyword>
<dbReference type="AlphaFoldDB" id="G9QLM6"/>